<dbReference type="SUPFAM" id="SSF52047">
    <property type="entry name" value="RNI-like"/>
    <property type="match status" value="1"/>
</dbReference>
<feature type="non-terminal residue" evidence="3">
    <location>
        <position position="1"/>
    </location>
</feature>
<feature type="region of interest" description="Disordered" evidence="2">
    <location>
        <begin position="422"/>
        <end position="469"/>
    </location>
</feature>
<dbReference type="AlphaFoldDB" id="A0A317WRP4"/>
<proteinExistence type="predicted"/>
<dbReference type="EMBL" id="MSFL01000005">
    <property type="protein sequence ID" value="PWY88401.1"/>
    <property type="molecule type" value="Genomic_DNA"/>
</dbReference>
<protein>
    <recommendedName>
        <fullName evidence="5">Leucine rich repeat protein</fullName>
    </recommendedName>
</protein>
<dbReference type="OrthoDB" id="9876299at2759"/>
<dbReference type="Gene3D" id="3.80.10.10">
    <property type="entry name" value="Ribonuclease Inhibitor"/>
    <property type="match status" value="1"/>
</dbReference>
<dbReference type="RefSeq" id="XP_025401937.1">
    <property type="nucleotide sequence ID" value="XM_025539205.1"/>
</dbReference>
<gene>
    <name evidence="3" type="ORF">BO70DRAFT_286582</name>
</gene>
<feature type="compositionally biased region" description="Basic and acidic residues" evidence="2">
    <location>
        <begin position="450"/>
        <end position="462"/>
    </location>
</feature>
<evidence type="ECO:0000313" key="4">
    <source>
        <dbReference type="Proteomes" id="UP000247233"/>
    </source>
</evidence>
<evidence type="ECO:0008006" key="5">
    <source>
        <dbReference type="Google" id="ProtNLM"/>
    </source>
</evidence>
<evidence type="ECO:0000256" key="1">
    <source>
        <dbReference type="SAM" id="Coils"/>
    </source>
</evidence>
<evidence type="ECO:0000313" key="3">
    <source>
        <dbReference type="EMBL" id="PWY88401.1"/>
    </source>
</evidence>
<dbReference type="GeneID" id="37061442"/>
<organism evidence="3 4">
    <name type="scientific">Aspergillus heteromorphus CBS 117.55</name>
    <dbReference type="NCBI Taxonomy" id="1448321"/>
    <lineage>
        <taxon>Eukaryota</taxon>
        <taxon>Fungi</taxon>
        <taxon>Dikarya</taxon>
        <taxon>Ascomycota</taxon>
        <taxon>Pezizomycotina</taxon>
        <taxon>Eurotiomycetes</taxon>
        <taxon>Eurotiomycetidae</taxon>
        <taxon>Eurotiales</taxon>
        <taxon>Aspergillaceae</taxon>
        <taxon>Aspergillus</taxon>
        <taxon>Aspergillus subgen. Circumdati</taxon>
    </lineage>
</organism>
<feature type="region of interest" description="Disordered" evidence="2">
    <location>
        <begin position="216"/>
        <end position="235"/>
    </location>
</feature>
<evidence type="ECO:0000256" key="2">
    <source>
        <dbReference type="SAM" id="MobiDB-lite"/>
    </source>
</evidence>
<keyword evidence="4" id="KW-1185">Reference proteome</keyword>
<accession>A0A317WRP4</accession>
<feature type="compositionally biased region" description="Acidic residues" evidence="2">
    <location>
        <begin position="428"/>
        <end position="439"/>
    </location>
</feature>
<sequence length="615" mass="68714">IPKMGKLNYLARRISGTKAGQAVSKDLKKRFPPGLSSRAAARDPVVEIDVTGKALTDEGFAQFIDDLLGCLKFRDDEHPMGLARVAEFHLQGNELTIASLPKLGEVIALSAGDIRELDISNNNIRVRTPADIEIWVAFLKSFEDCFVLKKLDLGSNPLGRMGVEHLARVYLKSDLNFLEDDADALLGGCGEEGDNEGGEGGEEDRGVVEGVAEMKVSGNGKENVPTRQKKSPSKAKVASTSNNAYILADPAELKKYACTRGLRSIPYFILSDVGMSNTSAIHLLSMLNVQRTPDHLLNFLPPGKALTLPESAPLCKSIIWRPCHELTAYTLRMLEVAEALRENKFDTESETNNLSDDMDGQPEVDKAAQKKVHDKLEIEYTRLCKRVRLEAIKKDGVHSSTIWSVSLKMMIVSRAILLDDKDRPGLEEPLEETEAEEPENPNVSDEQAEEHEPSTARHHDEDSSSEGPSFRHIEEIQPNVIQPGPFHTDPEAFYAEFPTLQEVREAALARQQMEEAQKEEEARLAEATAAGKRRDAQEPVERIWRFGLPTEAWRRVISEAVGADGILDREQQVRIMEYAADWNAVEYEQTIKGAEDHQQIWKLLETLKCFTYSYW</sequence>
<name>A0A317WRP4_9EURO</name>
<reference evidence="3 4" key="1">
    <citation type="submission" date="2016-12" db="EMBL/GenBank/DDBJ databases">
        <title>The genomes of Aspergillus section Nigri reveals drivers in fungal speciation.</title>
        <authorList>
            <consortium name="DOE Joint Genome Institute"/>
            <person name="Vesth T.C."/>
            <person name="Nybo J."/>
            <person name="Theobald S."/>
            <person name="Brandl J."/>
            <person name="Frisvad J.C."/>
            <person name="Nielsen K.F."/>
            <person name="Lyhne E.K."/>
            <person name="Kogle M.E."/>
            <person name="Kuo A."/>
            <person name="Riley R."/>
            <person name="Clum A."/>
            <person name="Nolan M."/>
            <person name="Lipzen A."/>
            <person name="Salamov A."/>
            <person name="Henrissat B."/>
            <person name="Wiebenga A."/>
            <person name="De Vries R.P."/>
            <person name="Grigoriev I.V."/>
            <person name="Mortensen U.H."/>
            <person name="Andersen M.R."/>
            <person name="Baker S.E."/>
        </authorList>
    </citation>
    <scope>NUCLEOTIDE SEQUENCE [LARGE SCALE GENOMIC DNA]</scope>
    <source>
        <strain evidence="3 4">CBS 117.55</strain>
    </source>
</reference>
<dbReference type="InterPro" id="IPR032675">
    <property type="entry name" value="LRR_dom_sf"/>
</dbReference>
<dbReference type="Proteomes" id="UP000247233">
    <property type="component" value="Unassembled WGS sequence"/>
</dbReference>
<feature type="coiled-coil region" evidence="1">
    <location>
        <begin position="503"/>
        <end position="530"/>
    </location>
</feature>
<keyword evidence="1" id="KW-0175">Coiled coil</keyword>
<dbReference type="VEuPathDB" id="FungiDB:BO70DRAFT_286582"/>
<comment type="caution">
    <text evidence="3">The sequence shown here is derived from an EMBL/GenBank/DDBJ whole genome shotgun (WGS) entry which is preliminary data.</text>
</comment>